<dbReference type="InterPro" id="IPR050090">
    <property type="entry name" value="Tyrosine_recombinase_XerCD"/>
</dbReference>
<dbReference type="Gene3D" id="1.10.150.130">
    <property type="match status" value="1"/>
</dbReference>
<dbReference type="GO" id="GO:0003677">
    <property type="term" value="F:DNA binding"/>
    <property type="evidence" value="ECO:0007669"/>
    <property type="project" value="UniProtKB-UniRule"/>
</dbReference>
<evidence type="ECO:0000259" key="6">
    <source>
        <dbReference type="PROSITE" id="PS51900"/>
    </source>
</evidence>
<dbReference type="GO" id="GO:0006310">
    <property type="term" value="P:DNA recombination"/>
    <property type="evidence" value="ECO:0007669"/>
    <property type="project" value="UniProtKB-KW"/>
</dbReference>
<evidence type="ECO:0000256" key="2">
    <source>
        <dbReference type="ARBA" id="ARBA00023125"/>
    </source>
</evidence>
<dbReference type="InterPro" id="IPR053876">
    <property type="entry name" value="Phage_int_M"/>
</dbReference>
<feature type="domain" description="Core-binding (CB)" evidence="6">
    <location>
        <begin position="73"/>
        <end position="155"/>
    </location>
</feature>
<dbReference type="Pfam" id="PF22022">
    <property type="entry name" value="Phage_int_M"/>
    <property type="match status" value="1"/>
</dbReference>
<keyword evidence="2 4" id="KW-0238">DNA-binding</keyword>
<dbReference type="InterPro" id="IPR011010">
    <property type="entry name" value="DNA_brk_join_enz"/>
</dbReference>
<reference evidence="7 8" key="1">
    <citation type="submission" date="2019-03" db="EMBL/GenBank/DDBJ databases">
        <title>Genomic analyses of the natural microbiome of Caenorhabditis elegans.</title>
        <authorList>
            <person name="Samuel B."/>
        </authorList>
    </citation>
    <scope>NUCLEOTIDE SEQUENCE [LARGE SCALE GENOMIC DNA]</scope>
    <source>
        <strain evidence="7 8">JUb65</strain>
    </source>
</reference>
<dbReference type="InterPro" id="IPR010998">
    <property type="entry name" value="Integrase_recombinase_N"/>
</dbReference>
<evidence type="ECO:0000313" key="8">
    <source>
        <dbReference type="Proteomes" id="UP000295764"/>
    </source>
</evidence>
<dbReference type="PANTHER" id="PTHR30349">
    <property type="entry name" value="PHAGE INTEGRASE-RELATED"/>
    <property type="match status" value="1"/>
</dbReference>
<evidence type="ECO:0000256" key="3">
    <source>
        <dbReference type="ARBA" id="ARBA00023172"/>
    </source>
</evidence>
<evidence type="ECO:0000259" key="5">
    <source>
        <dbReference type="PROSITE" id="PS51898"/>
    </source>
</evidence>
<dbReference type="Pfam" id="PF00589">
    <property type="entry name" value="Phage_integrase"/>
    <property type="match status" value="1"/>
</dbReference>
<dbReference type="InterPro" id="IPR044068">
    <property type="entry name" value="CB"/>
</dbReference>
<dbReference type="InterPro" id="IPR013762">
    <property type="entry name" value="Integrase-like_cat_sf"/>
</dbReference>
<dbReference type="SUPFAM" id="SSF56349">
    <property type="entry name" value="DNA breaking-rejoining enzymes"/>
    <property type="match status" value="1"/>
</dbReference>
<accession>A0A4R6DDR2</accession>
<comment type="similarity">
    <text evidence="1">Belongs to the 'phage' integrase family.</text>
</comment>
<dbReference type="PROSITE" id="PS51900">
    <property type="entry name" value="CB"/>
    <property type="match status" value="1"/>
</dbReference>
<name>A0A4R6DDR2_9MICO</name>
<dbReference type="AlphaFoldDB" id="A0A4R6DDR2"/>
<dbReference type="GO" id="GO:0015074">
    <property type="term" value="P:DNA integration"/>
    <property type="evidence" value="ECO:0007669"/>
    <property type="project" value="InterPro"/>
</dbReference>
<dbReference type="InterPro" id="IPR002104">
    <property type="entry name" value="Integrase_catalytic"/>
</dbReference>
<evidence type="ECO:0000256" key="1">
    <source>
        <dbReference type="ARBA" id="ARBA00008857"/>
    </source>
</evidence>
<proteinExistence type="inferred from homology"/>
<dbReference type="EMBL" id="SNVW01000011">
    <property type="protein sequence ID" value="TDN42563.1"/>
    <property type="molecule type" value="Genomic_DNA"/>
</dbReference>
<dbReference type="PANTHER" id="PTHR30349:SF41">
    <property type="entry name" value="INTEGRASE_RECOMBINASE PROTEIN MJ0367-RELATED"/>
    <property type="match status" value="1"/>
</dbReference>
<sequence>MARPRTPIGAHGAISVVQLDDGPWRARTRFRFEDGRLRQVERFDTSGPKARRKLLAALTTIKATTSGTINQHTPLNRLADRYVENKRTGGVAPTTLAAYERTLSKIVLPALGELAVLEATPERLQRFMDQVIAKHGPASAKMCRAVLSGMLGLAVRNDAARTNAVRELERVSQRRDGATALNAEQLQALLTRADLDERVQALDLADLLRFMAGTGCRIGEACAMVWEDVYPGAVHIHSTVVRLRGQGLLRQEHGKTQGSDRRIAIPEHVDEMLKRRAADRGVGTLVFPSVLGNLRDPNNTQADWRGVRESLGFPGVKLHAFRKTVATLLDGAGLSARDIAEYLGHKNPSMTQDRYMGRNTGSAAAARALSALTHGTQSAG</sequence>
<comment type="caution">
    <text evidence="7">The sequence shown here is derived from an EMBL/GenBank/DDBJ whole genome shotgun (WGS) entry which is preliminary data.</text>
</comment>
<dbReference type="CDD" id="cd01189">
    <property type="entry name" value="INT_ICEBs1_C_like"/>
    <property type="match status" value="1"/>
</dbReference>
<feature type="domain" description="Tyr recombinase" evidence="5">
    <location>
        <begin position="176"/>
        <end position="369"/>
    </location>
</feature>
<dbReference type="Gene3D" id="1.10.443.10">
    <property type="entry name" value="Intergrase catalytic core"/>
    <property type="match status" value="1"/>
</dbReference>
<dbReference type="Proteomes" id="UP000295764">
    <property type="component" value="Unassembled WGS sequence"/>
</dbReference>
<evidence type="ECO:0000256" key="4">
    <source>
        <dbReference type="PROSITE-ProRule" id="PRU01248"/>
    </source>
</evidence>
<protein>
    <submittedName>
        <fullName evidence="7">Site-specific recombinase XerC</fullName>
    </submittedName>
</protein>
<evidence type="ECO:0000313" key="7">
    <source>
        <dbReference type="EMBL" id="TDN42563.1"/>
    </source>
</evidence>
<dbReference type="PROSITE" id="PS51898">
    <property type="entry name" value="TYR_RECOMBINASE"/>
    <property type="match status" value="1"/>
</dbReference>
<gene>
    <name evidence="7" type="ORF">EDF64_11138</name>
</gene>
<keyword evidence="3" id="KW-0233">DNA recombination</keyword>
<organism evidence="7 8">
    <name type="scientific">Curtobacterium flaccumfaciens</name>
    <dbReference type="NCBI Taxonomy" id="2035"/>
    <lineage>
        <taxon>Bacteria</taxon>
        <taxon>Bacillati</taxon>
        <taxon>Actinomycetota</taxon>
        <taxon>Actinomycetes</taxon>
        <taxon>Micrococcales</taxon>
        <taxon>Microbacteriaceae</taxon>
        <taxon>Curtobacterium</taxon>
    </lineage>
</organism>